<dbReference type="InterPro" id="IPR001927">
    <property type="entry name" value="Na/Gal_symport"/>
</dbReference>
<evidence type="ECO:0000256" key="3">
    <source>
        <dbReference type="SAM" id="Phobius"/>
    </source>
</evidence>
<dbReference type="GO" id="GO:0005886">
    <property type="term" value="C:plasma membrane"/>
    <property type="evidence" value="ECO:0007669"/>
    <property type="project" value="TreeGrafter"/>
</dbReference>
<gene>
    <name evidence="4" type="ORF">KL86CLO1_10936</name>
</gene>
<feature type="transmembrane region" description="Helical" evidence="3">
    <location>
        <begin position="296"/>
        <end position="314"/>
    </location>
</feature>
<feature type="transmembrane region" description="Helical" evidence="3">
    <location>
        <begin position="148"/>
        <end position="167"/>
    </location>
</feature>
<dbReference type="PANTHER" id="PTHR11328">
    <property type="entry name" value="MAJOR FACILITATOR SUPERFAMILY DOMAIN-CONTAINING PROTEIN"/>
    <property type="match status" value="1"/>
</dbReference>
<evidence type="ECO:0000256" key="2">
    <source>
        <dbReference type="ARBA" id="ARBA00022847"/>
    </source>
</evidence>
<dbReference type="PANTHER" id="PTHR11328:SF36">
    <property type="entry name" value="MELIBIOSE PERMEASE"/>
    <property type="match status" value="1"/>
</dbReference>
<feature type="transmembrane region" description="Helical" evidence="3">
    <location>
        <begin position="231"/>
        <end position="254"/>
    </location>
</feature>
<reference evidence="4" key="1">
    <citation type="submission" date="2016-04" db="EMBL/GenBank/DDBJ databases">
        <authorList>
            <person name="Evans L.H."/>
            <person name="Alamgir A."/>
            <person name="Owens N."/>
            <person name="Weber N.D."/>
            <person name="Virtaneva K."/>
            <person name="Barbian K."/>
            <person name="Babar A."/>
            <person name="Rosenke K."/>
        </authorList>
    </citation>
    <scope>NUCLEOTIDE SEQUENCE</scope>
    <source>
        <strain evidence="4">86</strain>
    </source>
</reference>
<dbReference type="CDD" id="cd17332">
    <property type="entry name" value="MFS_MelB_like"/>
    <property type="match status" value="1"/>
</dbReference>
<feature type="transmembrane region" description="Helical" evidence="3">
    <location>
        <begin position="84"/>
        <end position="102"/>
    </location>
</feature>
<dbReference type="EMBL" id="FLUN01000001">
    <property type="protein sequence ID" value="SBV97631.1"/>
    <property type="molecule type" value="Genomic_DNA"/>
</dbReference>
<dbReference type="GO" id="GO:0006814">
    <property type="term" value="P:sodium ion transport"/>
    <property type="evidence" value="ECO:0007669"/>
    <property type="project" value="InterPro"/>
</dbReference>
<dbReference type="Pfam" id="PF13347">
    <property type="entry name" value="MFS_2"/>
    <property type="match status" value="1"/>
</dbReference>
<dbReference type="AlphaFoldDB" id="A0A212JDY2"/>
<organism evidence="4">
    <name type="scientific">uncultured Eubacteriales bacterium</name>
    <dbReference type="NCBI Taxonomy" id="172733"/>
    <lineage>
        <taxon>Bacteria</taxon>
        <taxon>Bacillati</taxon>
        <taxon>Bacillota</taxon>
        <taxon>Clostridia</taxon>
        <taxon>Eubacteriales</taxon>
        <taxon>environmental samples</taxon>
    </lineage>
</organism>
<feature type="transmembrane region" description="Helical" evidence="3">
    <location>
        <begin position="179"/>
        <end position="203"/>
    </location>
</feature>
<name>A0A212JDY2_9FIRM</name>
<dbReference type="GO" id="GO:0015293">
    <property type="term" value="F:symporter activity"/>
    <property type="evidence" value="ECO:0007669"/>
    <property type="project" value="UniProtKB-KW"/>
</dbReference>
<protein>
    <submittedName>
        <fullName evidence="4">Sugar (Glycoside-Pentoside-Hexuronide) transporter</fullName>
    </submittedName>
</protein>
<keyword evidence="2" id="KW-0769">Symport</keyword>
<sequence length="458" mass="51648">MNKLDRRNMVFFGLGTVGRDAFYALEANALIYYLSNVLQLPIGVFVATSLVFTVLRVFDALNDPLMGLVVDNTRSKHGKFKPPMLLGALAGAICYMVLFTDFGLRDYWFVVIFAVAYLLWDIFYGLNDIAYWSMLPSLTVEQKVREKMGAFARICANVGMFAIMIGWEPITSGMGNTPRAWFIVAASVTVLMLLFQLFTIFGVKEKNYMFKQEEKTSLRGMWQVLTKNDQLLWTTLAMSMFTIGYMTTTTISIYYMQYVFGDKNMYAVLAAVVGVAQLSALIIFPLVSKHFSRERFYLLATILVVFGYAIFFFADRSLPLIVVAALLLFVGEAFIQLLMLMFLEDTIEYGQWKLGKRNESITLSVQPLINKIGGAVSMGLVSLSLVWSGIKTGEVAAQSIDDAGKLIVKLVMLLIPIIFIVSGYLVYRFKFKINKETYDKIISELHARGELNLEGELK</sequence>
<evidence type="ECO:0000313" key="4">
    <source>
        <dbReference type="EMBL" id="SBV97631.1"/>
    </source>
</evidence>
<dbReference type="Gene3D" id="1.20.1250.20">
    <property type="entry name" value="MFS general substrate transporter like domains"/>
    <property type="match status" value="2"/>
</dbReference>
<feature type="transmembrane region" description="Helical" evidence="3">
    <location>
        <begin position="320"/>
        <end position="343"/>
    </location>
</feature>
<keyword evidence="3" id="KW-1133">Transmembrane helix</keyword>
<feature type="transmembrane region" description="Helical" evidence="3">
    <location>
        <begin position="40"/>
        <end position="58"/>
    </location>
</feature>
<feature type="transmembrane region" description="Helical" evidence="3">
    <location>
        <begin position="108"/>
        <end position="127"/>
    </location>
</feature>
<keyword evidence="3" id="KW-0472">Membrane</keyword>
<feature type="transmembrane region" description="Helical" evidence="3">
    <location>
        <begin position="407"/>
        <end position="427"/>
    </location>
</feature>
<dbReference type="NCBIfam" id="TIGR00792">
    <property type="entry name" value="gph"/>
    <property type="match status" value="1"/>
</dbReference>
<evidence type="ECO:0000256" key="1">
    <source>
        <dbReference type="ARBA" id="ARBA00022448"/>
    </source>
</evidence>
<dbReference type="GO" id="GO:0008643">
    <property type="term" value="P:carbohydrate transport"/>
    <property type="evidence" value="ECO:0007669"/>
    <property type="project" value="InterPro"/>
</dbReference>
<dbReference type="InterPro" id="IPR036259">
    <property type="entry name" value="MFS_trans_sf"/>
</dbReference>
<keyword evidence="3" id="KW-0812">Transmembrane</keyword>
<dbReference type="InterPro" id="IPR039672">
    <property type="entry name" value="MFS_2"/>
</dbReference>
<proteinExistence type="predicted"/>
<keyword evidence="1" id="KW-0813">Transport</keyword>
<feature type="transmembrane region" description="Helical" evidence="3">
    <location>
        <begin position="266"/>
        <end position="284"/>
    </location>
</feature>
<accession>A0A212JDY2</accession>
<dbReference type="SUPFAM" id="SSF103473">
    <property type="entry name" value="MFS general substrate transporter"/>
    <property type="match status" value="1"/>
</dbReference>